<feature type="non-terminal residue" evidence="1">
    <location>
        <position position="211"/>
    </location>
</feature>
<reference evidence="1" key="1">
    <citation type="submission" date="2021-06" db="EMBL/GenBank/DDBJ databases">
        <authorList>
            <person name="Kallberg Y."/>
            <person name="Tangrot J."/>
            <person name="Rosling A."/>
        </authorList>
    </citation>
    <scope>NUCLEOTIDE SEQUENCE</scope>
    <source>
        <strain evidence="1">CL356</strain>
    </source>
</reference>
<comment type="caution">
    <text evidence="1">The sequence shown here is derived from an EMBL/GenBank/DDBJ whole genome shotgun (WGS) entry which is preliminary data.</text>
</comment>
<dbReference type="EMBL" id="CAJVPT010054491">
    <property type="protein sequence ID" value="CAG8753463.1"/>
    <property type="molecule type" value="Genomic_DNA"/>
</dbReference>
<feature type="non-terminal residue" evidence="1">
    <location>
        <position position="1"/>
    </location>
</feature>
<gene>
    <name evidence="1" type="ORF">ACOLOM_LOCUS12820</name>
</gene>
<accession>A0ACA9QJ20</accession>
<evidence type="ECO:0000313" key="2">
    <source>
        <dbReference type="Proteomes" id="UP000789525"/>
    </source>
</evidence>
<evidence type="ECO:0000313" key="1">
    <source>
        <dbReference type="EMBL" id="CAG8753463.1"/>
    </source>
</evidence>
<name>A0ACA9QJ20_9GLOM</name>
<keyword evidence="2" id="KW-1185">Reference proteome</keyword>
<protein>
    <submittedName>
        <fullName evidence="1">3377_t:CDS:1</fullName>
    </submittedName>
</protein>
<organism evidence="1 2">
    <name type="scientific">Acaulospora colombiana</name>
    <dbReference type="NCBI Taxonomy" id="27376"/>
    <lineage>
        <taxon>Eukaryota</taxon>
        <taxon>Fungi</taxon>
        <taxon>Fungi incertae sedis</taxon>
        <taxon>Mucoromycota</taxon>
        <taxon>Glomeromycotina</taxon>
        <taxon>Glomeromycetes</taxon>
        <taxon>Diversisporales</taxon>
        <taxon>Acaulosporaceae</taxon>
        <taxon>Acaulospora</taxon>
    </lineage>
</organism>
<dbReference type="Proteomes" id="UP000789525">
    <property type="component" value="Unassembled WGS sequence"/>
</dbReference>
<sequence length="211" mass="23376">VTSDEDEPSTATSRIKGSLSSGAFDASGQAVRIIDTHLDRILRNPHAEKLRLVEMIAGLTNLEPERLVGDTSPFQSNLKSGSVLTLSQDCKLWYSKETKLTSCLSRVVYKGDVQLAGPIALSRGLSALSLSQDNFDWSALKSEIHGTTFLHLLEDHLGSYFVLYTGPPLPLFSLKWHQLVSGGTHLGDQRTPQMKQIASIPWTRYYYLQTL</sequence>
<proteinExistence type="predicted"/>